<proteinExistence type="predicted"/>
<name>A0A1X0WDC5_9GAMM</name>
<protein>
    <submittedName>
        <fullName evidence="1">Uncharacterized protein</fullName>
    </submittedName>
</protein>
<keyword evidence="2" id="KW-1185">Reference proteome</keyword>
<evidence type="ECO:0000313" key="2">
    <source>
        <dbReference type="Proteomes" id="UP000192536"/>
    </source>
</evidence>
<sequence>MFHRYHFRSLRKPRQLLFIPHGHRWEILKLQHLGAMSPSGRAYPSTYVIARCQGCGVRKHKVFYNSHLKVSQCRRWL</sequence>
<reference evidence="1 2" key="1">
    <citation type="journal article" date="2017" name="Int. J. Syst. Evol. Microbiol.">
        <title>Rouxiella badensis sp. nov. and Rouxiella silvae sp. nov. isolated from peat bog soil in Germany and emendation of the genus description.</title>
        <authorList>
            <person name="Le Fleche-Mateos A."/>
            <person name="Kugler J.H."/>
            <person name="Hansen S.H."/>
            <person name="Syldatk C."/>
            <person name="Hausmann R."/>
            <person name="Lomprez F."/>
            <person name="Vandenbogaert M."/>
            <person name="Manuguerra J.C."/>
            <person name="Grimont P.A."/>
        </authorList>
    </citation>
    <scope>NUCLEOTIDE SEQUENCE [LARGE SCALE GENOMIC DNA]</scope>
    <source>
        <strain evidence="1 2">DSM 100043</strain>
    </source>
</reference>
<organism evidence="1 2">
    <name type="scientific">Rouxiella badensis</name>
    <dbReference type="NCBI Taxonomy" id="1646377"/>
    <lineage>
        <taxon>Bacteria</taxon>
        <taxon>Pseudomonadati</taxon>
        <taxon>Pseudomonadota</taxon>
        <taxon>Gammaproteobacteria</taxon>
        <taxon>Enterobacterales</taxon>
        <taxon>Yersiniaceae</taxon>
        <taxon>Rouxiella</taxon>
    </lineage>
</organism>
<dbReference type="EMBL" id="MRWE01000024">
    <property type="protein sequence ID" value="ORJ24786.1"/>
    <property type="molecule type" value="Genomic_DNA"/>
</dbReference>
<accession>A0A1X0WDC5</accession>
<gene>
    <name evidence="1" type="ORF">BS640_14710</name>
</gene>
<comment type="caution">
    <text evidence="1">The sequence shown here is derived from an EMBL/GenBank/DDBJ whole genome shotgun (WGS) entry which is preliminary data.</text>
</comment>
<dbReference type="AlphaFoldDB" id="A0A1X0WDC5"/>
<dbReference type="Proteomes" id="UP000192536">
    <property type="component" value="Unassembled WGS sequence"/>
</dbReference>
<evidence type="ECO:0000313" key="1">
    <source>
        <dbReference type="EMBL" id="ORJ24786.1"/>
    </source>
</evidence>